<evidence type="ECO:0000313" key="2">
    <source>
        <dbReference type="EMBL" id="GFA90588.1"/>
    </source>
</evidence>
<feature type="compositionally biased region" description="Pro residues" evidence="1">
    <location>
        <begin position="163"/>
        <end position="175"/>
    </location>
</feature>
<feature type="non-terminal residue" evidence="2">
    <location>
        <position position="1"/>
    </location>
</feature>
<gene>
    <name evidence="2" type="ORF">Tci_662560</name>
</gene>
<name>A0A699KHQ0_TANCI</name>
<feature type="region of interest" description="Disordered" evidence="1">
    <location>
        <begin position="152"/>
        <end position="182"/>
    </location>
</feature>
<feature type="region of interest" description="Disordered" evidence="1">
    <location>
        <begin position="299"/>
        <end position="323"/>
    </location>
</feature>
<dbReference type="AlphaFoldDB" id="A0A699KHQ0"/>
<protein>
    <submittedName>
        <fullName evidence="2">Glutamic acid-rich protein-like</fullName>
    </submittedName>
</protein>
<accession>A0A699KHQ0</accession>
<sequence>SRLQALVDKKRVVVTEAAIRDALHLDDAKGVDCLPNEEIFTELACMGYEKPTTKLTFYKSFFSSQWKFLIRTILQSMSAKRTSWNEFSSTMAFAVICLSTGRKFNFSKYIFESLVRNVDSSIKFYMYPRVGKGYSGVETPLFEGILVAREPEEQEDAANDQPIPSPTPLTPPPQQPQGTSQRVDTFDDTLMEDVSNQEREFNRAEDAVKETKEVKEYIADTQVEGRRADIYHIDMDHAAKVLKVIAAVSEIVSVAAVIPFDVPETISAADIRTVTAPSVKVVASVKAVVPSSRRKIGVVIRDPGEESSAKTPTETTSKDKGKGMSYDDIRPIFVAKFNANMEFLLKSKEQIEEEESREITTINETPAKRRKLIKEAKKAESIKQHLQIVPDEDDDVFTEATPLTRKVPVVDYQVILVNNKPRYKIIKADDTHQLYASFITMLKIFDREDLEPLWRIVKERFSTSKPNNFSDEYLLTALKMMFERPDGQNNVWNQSIVHGQALVKSWKLLTSCRVHIISFNTTQIILLVKRRYPLMKFTLEQMLNVVRL</sequence>
<reference evidence="2" key="1">
    <citation type="journal article" date="2019" name="Sci. Rep.">
        <title>Draft genome of Tanacetum cinerariifolium, the natural source of mosquito coil.</title>
        <authorList>
            <person name="Yamashiro T."/>
            <person name="Shiraishi A."/>
            <person name="Satake H."/>
            <person name="Nakayama K."/>
        </authorList>
    </citation>
    <scope>NUCLEOTIDE SEQUENCE</scope>
</reference>
<organism evidence="2">
    <name type="scientific">Tanacetum cinerariifolium</name>
    <name type="common">Dalmatian daisy</name>
    <name type="synonym">Chrysanthemum cinerariifolium</name>
    <dbReference type="NCBI Taxonomy" id="118510"/>
    <lineage>
        <taxon>Eukaryota</taxon>
        <taxon>Viridiplantae</taxon>
        <taxon>Streptophyta</taxon>
        <taxon>Embryophyta</taxon>
        <taxon>Tracheophyta</taxon>
        <taxon>Spermatophyta</taxon>
        <taxon>Magnoliopsida</taxon>
        <taxon>eudicotyledons</taxon>
        <taxon>Gunneridae</taxon>
        <taxon>Pentapetalae</taxon>
        <taxon>asterids</taxon>
        <taxon>campanulids</taxon>
        <taxon>Asterales</taxon>
        <taxon>Asteraceae</taxon>
        <taxon>Asteroideae</taxon>
        <taxon>Anthemideae</taxon>
        <taxon>Anthemidinae</taxon>
        <taxon>Tanacetum</taxon>
    </lineage>
</organism>
<evidence type="ECO:0000256" key="1">
    <source>
        <dbReference type="SAM" id="MobiDB-lite"/>
    </source>
</evidence>
<comment type="caution">
    <text evidence="2">The sequence shown here is derived from an EMBL/GenBank/DDBJ whole genome shotgun (WGS) entry which is preliminary data.</text>
</comment>
<dbReference type="EMBL" id="BKCJ010511499">
    <property type="protein sequence ID" value="GFA90588.1"/>
    <property type="molecule type" value="Genomic_DNA"/>
</dbReference>
<proteinExistence type="predicted"/>